<dbReference type="PROSITE" id="PS50097">
    <property type="entry name" value="BTB"/>
    <property type="match status" value="1"/>
</dbReference>
<keyword evidence="10 13" id="KW-0067">ATP-binding</keyword>
<evidence type="ECO:0000256" key="3">
    <source>
        <dbReference type="ARBA" id="ARBA00012513"/>
    </source>
</evidence>
<dbReference type="InterPro" id="IPR019398">
    <property type="entry name" value="Pre-rRNA_process_TSR2"/>
</dbReference>
<keyword evidence="5" id="KW-0723">Serine/threonine-protein kinase</keyword>
<evidence type="ECO:0000256" key="2">
    <source>
        <dbReference type="ARBA" id="ARBA00006524"/>
    </source>
</evidence>
<dbReference type="InterPro" id="IPR000719">
    <property type="entry name" value="Prot_kinase_dom"/>
</dbReference>
<dbReference type="SMART" id="SM00225">
    <property type="entry name" value="BTB"/>
    <property type="match status" value="1"/>
</dbReference>
<feature type="domain" description="BTB" evidence="16">
    <location>
        <begin position="854"/>
        <end position="919"/>
    </location>
</feature>
<keyword evidence="9" id="KW-0418">Kinase</keyword>
<dbReference type="FunFam" id="1.10.510.10:FF:000571">
    <property type="entry name" value="Maternal embryonic leucine zipper kinase"/>
    <property type="match status" value="1"/>
</dbReference>
<dbReference type="Proteomes" id="UP001142055">
    <property type="component" value="Chromosome 3"/>
</dbReference>
<evidence type="ECO:0000256" key="9">
    <source>
        <dbReference type="ARBA" id="ARBA00022777"/>
    </source>
</evidence>
<evidence type="ECO:0000256" key="1">
    <source>
        <dbReference type="ARBA" id="ARBA00002210"/>
    </source>
</evidence>
<dbReference type="InterPro" id="IPR011009">
    <property type="entry name" value="Kinase-like_dom_sf"/>
</dbReference>
<dbReference type="InterPro" id="IPR008271">
    <property type="entry name" value="Ser/Thr_kinase_AS"/>
</dbReference>
<dbReference type="PROSITE" id="PS00108">
    <property type="entry name" value="PROTEIN_KINASE_ST"/>
    <property type="match status" value="1"/>
</dbReference>
<evidence type="ECO:0000256" key="8">
    <source>
        <dbReference type="ARBA" id="ARBA00022741"/>
    </source>
</evidence>
<dbReference type="PANTHER" id="PTHR15859:SF1">
    <property type="entry name" value="BTB DOMAIN-CONTAINING PROTEIN"/>
    <property type="match status" value="1"/>
</dbReference>
<feature type="compositionally biased region" description="Polar residues" evidence="14">
    <location>
        <begin position="775"/>
        <end position="792"/>
    </location>
</feature>
<dbReference type="Gene3D" id="2.130.10.10">
    <property type="entry name" value="YVTN repeat-like/Quinoprotein amine dehydrogenase"/>
    <property type="match status" value="1"/>
</dbReference>
<comment type="function">
    <text evidence="1">May be involved in 20S pre-rRNA processing.</text>
</comment>
<comment type="similarity">
    <text evidence="2">Belongs to the TSR2 family.</text>
</comment>
<dbReference type="SUPFAM" id="SSF50978">
    <property type="entry name" value="WD40 repeat-like"/>
    <property type="match status" value="1"/>
</dbReference>
<evidence type="ECO:0000256" key="14">
    <source>
        <dbReference type="SAM" id="MobiDB-lite"/>
    </source>
</evidence>
<reference evidence="17" key="1">
    <citation type="submission" date="2022-12" db="EMBL/GenBank/DDBJ databases">
        <title>Genome assemblies of Blomia tropicalis.</title>
        <authorList>
            <person name="Cui Y."/>
        </authorList>
    </citation>
    <scope>NUCLEOTIDE SEQUENCE</scope>
    <source>
        <tissue evidence="17">Adult mites</tissue>
    </source>
</reference>
<evidence type="ECO:0000256" key="4">
    <source>
        <dbReference type="ARBA" id="ARBA00017551"/>
    </source>
</evidence>
<evidence type="ECO:0000313" key="18">
    <source>
        <dbReference type="Proteomes" id="UP001142055"/>
    </source>
</evidence>
<feature type="binding site" evidence="13">
    <location>
        <position position="209"/>
    </location>
    <ligand>
        <name>ATP</name>
        <dbReference type="ChEBI" id="CHEBI:30616"/>
    </ligand>
</feature>
<evidence type="ECO:0000256" key="7">
    <source>
        <dbReference type="ARBA" id="ARBA00022679"/>
    </source>
</evidence>
<evidence type="ECO:0000256" key="13">
    <source>
        <dbReference type="PROSITE-ProRule" id="PRU10141"/>
    </source>
</evidence>
<dbReference type="FunFam" id="3.30.200.20:FF:000003">
    <property type="entry name" value="Non-specific serine/threonine protein kinase"/>
    <property type="match status" value="1"/>
</dbReference>
<evidence type="ECO:0000256" key="6">
    <source>
        <dbReference type="ARBA" id="ARBA00022552"/>
    </source>
</evidence>
<dbReference type="InterPro" id="IPR011333">
    <property type="entry name" value="SKP1/BTB/POZ_sf"/>
</dbReference>
<evidence type="ECO:0000256" key="5">
    <source>
        <dbReference type="ARBA" id="ARBA00022527"/>
    </source>
</evidence>
<gene>
    <name evidence="17" type="ORF">RDWZM_009358</name>
</gene>
<dbReference type="SMART" id="SM00220">
    <property type="entry name" value="S_TKc"/>
    <property type="match status" value="1"/>
</dbReference>
<organism evidence="17 18">
    <name type="scientific">Blomia tropicalis</name>
    <name type="common">Mite</name>
    <dbReference type="NCBI Taxonomy" id="40697"/>
    <lineage>
        <taxon>Eukaryota</taxon>
        <taxon>Metazoa</taxon>
        <taxon>Ecdysozoa</taxon>
        <taxon>Arthropoda</taxon>
        <taxon>Chelicerata</taxon>
        <taxon>Arachnida</taxon>
        <taxon>Acari</taxon>
        <taxon>Acariformes</taxon>
        <taxon>Sarcoptiformes</taxon>
        <taxon>Astigmata</taxon>
        <taxon>Glycyphagoidea</taxon>
        <taxon>Echimyopodidae</taxon>
        <taxon>Blomia</taxon>
    </lineage>
</organism>
<dbReference type="InterPro" id="IPR000210">
    <property type="entry name" value="BTB/POZ_dom"/>
</dbReference>
<dbReference type="EC" id="2.7.11.1" evidence="3"/>
<dbReference type="InterPro" id="IPR015943">
    <property type="entry name" value="WD40/YVTN_repeat-like_dom_sf"/>
</dbReference>
<dbReference type="InterPro" id="IPR003131">
    <property type="entry name" value="T1-type_BTB"/>
</dbReference>
<feature type="domain" description="Protein kinase" evidence="15">
    <location>
        <begin position="180"/>
        <end position="457"/>
    </location>
</feature>
<dbReference type="PROSITE" id="PS50011">
    <property type="entry name" value="PROTEIN_KINASE_DOM"/>
    <property type="match status" value="1"/>
</dbReference>
<dbReference type="Pfam" id="PF10273">
    <property type="entry name" value="WGG"/>
    <property type="match status" value="1"/>
</dbReference>
<dbReference type="GO" id="GO:0004674">
    <property type="term" value="F:protein serine/threonine kinase activity"/>
    <property type="evidence" value="ECO:0007669"/>
    <property type="project" value="UniProtKB-KW"/>
</dbReference>
<dbReference type="GO" id="GO:0006364">
    <property type="term" value="P:rRNA processing"/>
    <property type="evidence" value="ECO:0007669"/>
    <property type="project" value="UniProtKB-KW"/>
</dbReference>
<feature type="region of interest" description="Disordered" evidence="14">
    <location>
        <begin position="558"/>
        <end position="597"/>
    </location>
</feature>
<dbReference type="EMBL" id="JAPWDV010000003">
    <property type="protein sequence ID" value="KAJ6218201.1"/>
    <property type="molecule type" value="Genomic_DNA"/>
</dbReference>
<dbReference type="PANTHER" id="PTHR15859">
    <property type="entry name" value="SETA BINDING PROTEIN 1"/>
    <property type="match status" value="1"/>
</dbReference>
<dbReference type="InterPro" id="IPR047876">
    <property type="entry name" value="SHKBP1/KCTD3"/>
</dbReference>
<evidence type="ECO:0000259" key="16">
    <source>
        <dbReference type="PROSITE" id="PS50097"/>
    </source>
</evidence>
<dbReference type="InterPro" id="IPR017441">
    <property type="entry name" value="Protein_kinase_ATP_BS"/>
</dbReference>
<keyword evidence="7" id="KW-0808">Transferase</keyword>
<sequence length="1442" mass="163589">MSETNLFKRAISVTIENWPSFQIAVRDGMGGTDTPAKLEWMNGVIMQLFETNGENLMVQDVVDYVSEIIDNEFDTIIEDGSTEMICSSITAYYNHIRKGDLQFVMEKLESFNKKTSYAVNAETVYQIEKTDNEFSSTVTDESIKINNIEMDNAKPEDDGWTVMSVQYRPNITSMAAGLYDITNEILGKGHFAIVKLAKHCLTGEHVAIKIIDKAKQLSKEGLDQLSNEIRLWSILSEHEHPNVIKLYQCIDTRTKLYLVMEYFGGKVDELDEHIQKKNDGNGLDEQDAKHIFRQVCNAILYCHSLKIVHRDLKPENILLIYNPSINVLQGNSSNNIYPVVKLIDFGLSNQWVDNELLRTSCGSLAYSAPEILLGNQYYGPTVDIWALGCILYIMLYGCNPFMQLNDSETLTRILDCSFSIPEKSSVNEMSINLIKGILKKEPDKRLTIEEITNHPWLESEETNLSKSVNHSVTTGHVHEHIIDQMIDQGIALPKDIIKKILRNEQHSESNSLNEEMTTKSHVNDQHYIKATYHLLKDKSIRECKGLEQNSNCNYIKRGNIRKKPNYSNRKRLNSSLDKGENTSARGNARLTKPNLSSLEVPNNSNTFALPLARKCSIVSEEGSVCNESSLPETVTAEKNSDQENTRPIVNIFVTDSSEYSSDNAHQIIPESISDFSLNLNDTNKYIHSDKLKHEATSLHPVSSSPDFLNSEMMSNDDQNVDFSTFDPNICDLRPMDFNSRDSFDITEFTKDSLLTRYRDFSKMKSKKLNNVRVAKSSTNRASLSNSYQSNNKSPSMRVIIQSKSLNNIALSEQPETKLATSMSAILNQESYSSEDMSEVTATLQDHAEMGDQSEIISLNVGGQRFSTTRHTLQSISDTFFTVLLSGRIPSYKDSTGAIFIDRDPELFSIILNYLRTHQLFNIREDNVDALKHEAQFYGISPMMKQLALYENMVSNPTCGGDILFQSLLNTNQPKEPSPVNQIVSFDNGLVIVHSHCVNCYRLSDNYGWQCVFDSGYIENEIVSVDFHFEFSTDLRFMLAICEKEIRLWSSRRFFGNGPPSNNNSFLYRARNNSKTYEFDELGRYNLNNYPIDSMFFIGAQLVALNKEKGRVGIWNSSRRWFIQDLKPNNASTITAYDKAESDYLFLCSNQGIIYLIDMQKFPLRMKDGDLLINEFYKDPEGEEINAVSCFLCSSQRTDYFPISEKSIEIAYGTKSGTVRILVHHPETVGQGPQLFQTVKVHLAGISRIMLNNDYLITMCDRLHVRTWSLARFRGLISTQPGTTSHSSFQIHCAESEIVNVDPQQYCLGSSSSSSLSSSFLTSSLKTWRTIDVGPYGDQREGEKQVFVEMPSSNGRSINVLYAANGQKICTLKSVDGSRITSVSIMCQHDTRYRRFIITGHSNGYVQIWDLTTAMDLQPKDNHLPSRHIVKNELLRELFQNDC</sequence>
<feature type="compositionally biased region" description="Basic residues" evidence="14">
    <location>
        <begin position="558"/>
        <end position="572"/>
    </location>
</feature>
<dbReference type="SUPFAM" id="SSF56112">
    <property type="entry name" value="Protein kinase-like (PK-like)"/>
    <property type="match status" value="1"/>
</dbReference>
<feature type="compositionally biased region" description="Polar residues" evidence="14">
    <location>
        <begin position="573"/>
        <end position="585"/>
    </location>
</feature>
<keyword evidence="18" id="KW-1185">Reference proteome</keyword>
<dbReference type="InterPro" id="IPR036322">
    <property type="entry name" value="WD40_repeat_dom_sf"/>
</dbReference>
<proteinExistence type="inferred from homology"/>
<evidence type="ECO:0000256" key="11">
    <source>
        <dbReference type="ARBA" id="ARBA00047899"/>
    </source>
</evidence>
<dbReference type="Gene3D" id="1.10.510.10">
    <property type="entry name" value="Transferase(Phosphotransferase) domain 1"/>
    <property type="match status" value="1"/>
</dbReference>
<dbReference type="GO" id="GO:0051260">
    <property type="term" value="P:protein homooligomerization"/>
    <property type="evidence" value="ECO:0007669"/>
    <property type="project" value="InterPro"/>
</dbReference>
<dbReference type="GO" id="GO:0005524">
    <property type="term" value="F:ATP binding"/>
    <property type="evidence" value="ECO:0007669"/>
    <property type="project" value="UniProtKB-UniRule"/>
</dbReference>
<evidence type="ECO:0000259" key="15">
    <source>
        <dbReference type="PROSITE" id="PS50011"/>
    </source>
</evidence>
<keyword evidence="8 13" id="KW-0547">Nucleotide-binding</keyword>
<accession>A0A9Q0RM83</accession>
<protein>
    <recommendedName>
        <fullName evidence="4">Pre-rRNA-processing protein TSR2 homolog</fullName>
        <ecNumber evidence="3">2.7.11.1</ecNumber>
    </recommendedName>
</protein>
<dbReference type="Pfam" id="PF02214">
    <property type="entry name" value="BTB_2"/>
    <property type="match status" value="1"/>
</dbReference>
<comment type="catalytic activity">
    <reaction evidence="12">
        <text>L-seryl-[protein] + ATP = O-phospho-L-seryl-[protein] + ADP + H(+)</text>
        <dbReference type="Rhea" id="RHEA:17989"/>
        <dbReference type="Rhea" id="RHEA-COMP:9863"/>
        <dbReference type="Rhea" id="RHEA-COMP:11604"/>
        <dbReference type="ChEBI" id="CHEBI:15378"/>
        <dbReference type="ChEBI" id="CHEBI:29999"/>
        <dbReference type="ChEBI" id="CHEBI:30616"/>
        <dbReference type="ChEBI" id="CHEBI:83421"/>
        <dbReference type="ChEBI" id="CHEBI:456216"/>
        <dbReference type="EC" id="2.7.11.1"/>
    </reaction>
</comment>
<evidence type="ECO:0000313" key="17">
    <source>
        <dbReference type="EMBL" id="KAJ6218201.1"/>
    </source>
</evidence>
<comment type="caution">
    <text evidence="17">The sequence shown here is derived from an EMBL/GenBank/DDBJ whole genome shotgun (WGS) entry which is preliminary data.</text>
</comment>
<dbReference type="SUPFAM" id="SSF54695">
    <property type="entry name" value="POZ domain"/>
    <property type="match status" value="1"/>
</dbReference>
<evidence type="ECO:0000256" key="10">
    <source>
        <dbReference type="ARBA" id="ARBA00022840"/>
    </source>
</evidence>
<dbReference type="Gene3D" id="3.30.710.10">
    <property type="entry name" value="Potassium Channel Kv1.1, Chain A"/>
    <property type="match status" value="1"/>
</dbReference>
<evidence type="ECO:0000256" key="12">
    <source>
        <dbReference type="ARBA" id="ARBA00048679"/>
    </source>
</evidence>
<comment type="catalytic activity">
    <reaction evidence="11">
        <text>L-threonyl-[protein] + ATP = O-phospho-L-threonyl-[protein] + ADP + H(+)</text>
        <dbReference type="Rhea" id="RHEA:46608"/>
        <dbReference type="Rhea" id="RHEA-COMP:11060"/>
        <dbReference type="Rhea" id="RHEA-COMP:11605"/>
        <dbReference type="ChEBI" id="CHEBI:15378"/>
        <dbReference type="ChEBI" id="CHEBI:30013"/>
        <dbReference type="ChEBI" id="CHEBI:30616"/>
        <dbReference type="ChEBI" id="CHEBI:61977"/>
        <dbReference type="ChEBI" id="CHEBI:456216"/>
        <dbReference type="EC" id="2.7.11.1"/>
    </reaction>
</comment>
<dbReference type="PROSITE" id="PS00107">
    <property type="entry name" value="PROTEIN_KINASE_ATP"/>
    <property type="match status" value="1"/>
</dbReference>
<feature type="region of interest" description="Disordered" evidence="14">
    <location>
        <begin position="771"/>
        <end position="792"/>
    </location>
</feature>
<dbReference type="Pfam" id="PF00069">
    <property type="entry name" value="Pkinase"/>
    <property type="match status" value="1"/>
</dbReference>
<name>A0A9Q0RM83_BLOTA</name>
<keyword evidence="6" id="KW-0698">rRNA processing</keyword>